<organism evidence="1 2">
    <name type="scientific">Karstenula rhodostoma CBS 690.94</name>
    <dbReference type="NCBI Taxonomy" id="1392251"/>
    <lineage>
        <taxon>Eukaryota</taxon>
        <taxon>Fungi</taxon>
        <taxon>Dikarya</taxon>
        <taxon>Ascomycota</taxon>
        <taxon>Pezizomycotina</taxon>
        <taxon>Dothideomycetes</taxon>
        <taxon>Pleosporomycetidae</taxon>
        <taxon>Pleosporales</taxon>
        <taxon>Massarineae</taxon>
        <taxon>Didymosphaeriaceae</taxon>
        <taxon>Karstenula</taxon>
    </lineage>
</organism>
<accession>A0A9P4PY43</accession>
<dbReference type="AlphaFoldDB" id="A0A9P4PY43"/>
<keyword evidence="2" id="KW-1185">Reference proteome</keyword>
<gene>
    <name evidence="1" type="ORF">P171DRAFT_425835</name>
</gene>
<proteinExistence type="predicted"/>
<sequence length="175" mass="20750">MCHVNDDFFLESLPMFLRHSECISSCRCWLANHVLVDIVIREAYTAYGLYFFLQATATFSYVYSLRYYAAATLTPLFAGPQLLKECHNLRHVWLRFSIDEFPSIHRYKESNLPFKLDKKAFLENHSFRQLLTLKHIEKVSKHVPPGSRVVTFQSIQFFWRVLREDANSLLHAYFY</sequence>
<evidence type="ECO:0000313" key="1">
    <source>
        <dbReference type="EMBL" id="KAF2451323.1"/>
    </source>
</evidence>
<reference evidence="1" key="1">
    <citation type="journal article" date="2020" name="Stud. Mycol.">
        <title>101 Dothideomycetes genomes: a test case for predicting lifestyles and emergence of pathogens.</title>
        <authorList>
            <person name="Haridas S."/>
            <person name="Albert R."/>
            <person name="Binder M."/>
            <person name="Bloem J."/>
            <person name="Labutti K."/>
            <person name="Salamov A."/>
            <person name="Andreopoulos B."/>
            <person name="Baker S."/>
            <person name="Barry K."/>
            <person name="Bills G."/>
            <person name="Bluhm B."/>
            <person name="Cannon C."/>
            <person name="Castanera R."/>
            <person name="Culley D."/>
            <person name="Daum C."/>
            <person name="Ezra D."/>
            <person name="Gonzalez J."/>
            <person name="Henrissat B."/>
            <person name="Kuo A."/>
            <person name="Liang C."/>
            <person name="Lipzen A."/>
            <person name="Lutzoni F."/>
            <person name="Magnuson J."/>
            <person name="Mondo S."/>
            <person name="Nolan M."/>
            <person name="Ohm R."/>
            <person name="Pangilinan J."/>
            <person name="Park H.-J."/>
            <person name="Ramirez L."/>
            <person name="Alfaro M."/>
            <person name="Sun H."/>
            <person name="Tritt A."/>
            <person name="Yoshinaga Y."/>
            <person name="Zwiers L.-H."/>
            <person name="Turgeon B."/>
            <person name="Goodwin S."/>
            <person name="Spatafora J."/>
            <person name="Crous P."/>
            <person name="Grigoriev I."/>
        </authorList>
    </citation>
    <scope>NUCLEOTIDE SEQUENCE</scope>
    <source>
        <strain evidence="1">CBS 690.94</strain>
    </source>
</reference>
<dbReference type="OrthoDB" id="3784170at2759"/>
<dbReference type="EMBL" id="MU001492">
    <property type="protein sequence ID" value="KAF2451323.1"/>
    <property type="molecule type" value="Genomic_DNA"/>
</dbReference>
<dbReference type="Proteomes" id="UP000799764">
    <property type="component" value="Unassembled WGS sequence"/>
</dbReference>
<comment type="caution">
    <text evidence="1">The sequence shown here is derived from an EMBL/GenBank/DDBJ whole genome shotgun (WGS) entry which is preliminary data.</text>
</comment>
<name>A0A9P4PY43_9PLEO</name>
<evidence type="ECO:0000313" key="2">
    <source>
        <dbReference type="Proteomes" id="UP000799764"/>
    </source>
</evidence>
<protein>
    <submittedName>
        <fullName evidence="1">Uncharacterized protein</fullName>
    </submittedName>
</protein>